<keyword evidence="2" id="KW-1185">Reference proteome</keyword>
<organism evidence="1 2">
    <name type="scientific">Apiospora aurea</name>
    <dbReference type="NCBI Taxonomy" id="335848"/>
    <lineage>
        <taxon>Eukaryota</taxon>
        <taxon>Fungi</taxon>
        <taxon>Dikarya</taxon>
        <taxon>Ascomycota</taxon>
        <taxon>Pezizomycotina</taxon>
        <taxon>Sordariomycetes</taxon>
        <taxon>Xylariomycetidae</taxon>
        <taxon>Amphisphaeriales</taxon>
        <taxon>Apiosporaceae</taxon>
        <taxon>Apiospora</taxon>
    </lineage>
</organism>
<dbReference type="EMBL" id="JAQQWE010000010">
    <property type="protein sequence ID" value="KAK7937815.1"/>
    <property type="molecule type" value="Genomic_DNA"/>
</dbReference>
<evidence type="ECO:0000313" key="1">
    <source>
        <dbReference type="EMBL" id="KAK7937815.1"/>
    </source>
</evidence>
<reference evidence="1 2" key="1">
    <citation type="submission" date="2023-01" db="EMBL/GenBank/DDBJ databases">
        <title>Analysis of 21 Apiospora genomes using comparative genomics revels a genus with tremendous synthesis potential of carbohydrate active enzymes and secondary metabolites.</title>
        <authorList>
            <person name="Sorensen T."/>
        </authorList>
    </citation>
    <scope>NUCLEOTIDE SEQUENCE [LARGE SCALE GENOMIC DNA]</scope>
    <source>
        <strain evidence="1 2">CBS 24483</strain>
    </source>
</reference>
<name>A0ABR1PTP0_9PEZI</name>
<protein>
    <submittedName>
        <fullName evidence="1">Uncharacterized protein</fullName>
    </submittedName>
</protein>
<sequence>MANKQESCLVRVDNRSESSEKTIVHCKAMSYYFEWPTSSNPEILQTLPTGPYDMNTAAFSLSMPGVFIDPESAEAWIEELLRHAATLWNSSNEFNVLKACLSGVFDKLPKTWPDEIKLDMKAAVVECDSFVRFEELVASAGVQRSWRINCIVNLRISQISIYYTVHEIRKSNFDEP</sequence>
<comment type="caution">
    <text evidence="1">The sequence shown here is derived from an EMBL/GenBank/DDBJ whole genome shotgun (WGS) entry which is preliminary data.</text>
</comment>
<evidence type="ECO:0000313" key="2">
    <source>
        <dbReference type="Proteomes" id="UP001391051"/>
    </source>
</evidence>
<dbReference type="GeneID" id="92083967"/>
<gene>
    <name evidence="1" type="ORF">PG986_014683</name>
</gene>
<dbReference type="RefSeq" id="XP_066693143.1">
    <property type="nucleotide sequence ID" value="XM_066850905.1"/>
</dbReference>
<proteinExistence type="predicted"/>
<dbReference type="Proteomes" id="UP001391051">
    <property type="component" value="Unassembled WGS sequence"/>
</dbReference>
<accession>A0ABR1PTP0</accession>